<proteinExistence type="predicted"/>
<dbReference type="EMBL" id="CMVM020000309">
    <property type="status" value="NOT_ANNOTATED_CDS"/>
    <property type="molecule type" value="Genomic_DNA"/>
</dbReference>
<organism evidence="1 2">
    <name type="scientific">Onchocerca volvulus</name>
    <dbReference type="NCBI Taxonomy" id="6282"/>
    <lineage>
        <taxon>Eukaryota</taxon>
        <taxon>Metazoa</taxon>
        <taxon>Ecdysozoa</taxon>
        <taxon>Nematoda</taxon>
        <taxon>Chromadorea</taxon>
        <taxon>Rhabditida</taxon>
        <taxon>Spirurina</taxon>
        <taxon>Spiruromorpha</taxon>
        <taxon>Filarioidea</taxon>
        <taxon>Onchocercidae</taxon>
        <taxon>Onchocerca</taxon>
    </lineage>
</organism>
<reference evidence="2" key="1">
    <citation type="submission" date="2013-10" db="EMBL/GenBank/DDBJ databases">
        <title>Genome sequencing of Onchocerca volvulus.</title>
        <authorList>
            <person name="Cotton J."/>
            <person name="Tsai J."/>
            <person name="Stanley E."/>
            <person name="Tracey A."/>
            <person name="Holroyd N."/>
            <person name="Lustigman S."/>
            <person name="Berriman M."/>
        </authorList>
    </citation>
    <scope>NUCLEOTIDE SEQUENCE</scope>
</reference>
<dbReference type="Proteomes" id="UP000024404">
    <property type="component" value="Unassembled WGS sequence"/>
</dbReference>
<dbReference type="AlphaFoldDB" id="A0A8R1Y6A4"/>
<accession>A0A8R1Y6A4</accession>
<reference evidence="1" key="2">
    <citation type="submission" date="2022-06" db="UniProtKB">
        <authorList>
            <consortium name="EnsemblMetazoa"/>
        </authorList>
    </citation>
    <scope>IDENTIFICATION</scope>
</reference>
<dbReference type="EnsemblMetazoa" id="OVOC9974.1">
    <property type="protein sequence ID" value="OVOC9974.1"/>
    <property type="gene ID" value="WBGene00246783"/>
</dbReference>
<protein>
    <submittedName>
        <fullName evidence="1">Uncharacterized protein</fullName>
    </submittedName>
</protein>
<sequence length="59" mass="6804">MRHSTVHFNQRIKLMKGKNEETNDTFCKKTVHISVNLSQDIPQLINLMNIAAFKITSSM</sequence>
<name>A0A8R1Y6A4_ONCVO</name>
<evidence type="ECO:0000313" key="1">
    <source>
        <dbReference type="EnsemblMetazoa" id="OVOC9974.1"/>
    </source>
</evidence>
<evidence type="ECO:0000313" key="2">
    <source>
        <dbReference type="Proteomes" id="UP000024404"/>
    </source>
</evidence>
<keyword evidence="2" id="KW-1185">Reference proteome</keyword>